<feature type="transmembrane region" description="Helical" evidence="23">
    <location>
        <begin position="12"/>
        <end position="34"/>
    </location>
</feature>
<evidence type="ECO:0000256" key="21">
    <source>
        <dbReference type="ARBA" id="ARBA00044770"/>
    </source>
</evidence>
<dbReference type="GO" id="GO:0046677">
    <property type="term" value="P:response to antibiotic"/>
    <property type="evidence" value="ECO:0007669"/>
    <property type="project" value="UniProtKB-KW"/>
</dbReference>
<evidence type="ECO:0000256" key="23">
    <source>
        <dbReference type="SAM" id="Phobius"/>
    </source>
</evidence>
<sequence>MNPVIKKITIYGLAGLFSLSLLGGLGFLGIYAYITPNLPDIETLKDVQLKVPLRIYTKDGLLLAEFGEMKRTPLRYQELPDTLVKALIAAEDDRFFEHPGVDYKGILRAALHLIRTGERAQGGSTITMQVARNFFLSREKTFLRKFNEIFLAFKIEEELTKQEILELYLNKIYFGKRAYGVAAAAQVYYGKSIDELNLTEIAMIVGLPKAPSRYNPIVNPSRALLRRNYVLGRMRDLNFITQLEYDEAFAMEDNAAVHGQNLEVEAPYIAEMVRSEMLKRYGNKIYTQGYQAYTTVDSKLQIAANKALRLALHEYGRRHGYRGTIGHVELFNFEFEDDEEYWDSILAEQPAQGDLIPAIVFQVEEQSAYAYTADGNVAFMDWPQLEWARRYIDEFNMGPKLDKASQIVKSGDVIYIVAAKKGCSFLAQVPIVSGALVSLNPDDGAIQSLVGGFDFYQSKFNRVIQAKRQPGSSFKPFIYSAALDKGFTAASIINDAPVVFDAPGLEDTWRPENYTGKWYGETRLRTALIKSRNLVSIRLLRDIGIGYAVRYVTRFGFKRSSLPRDLSLALGSGAITPLELAEGFSVFANGGFKVQPYFIEYILNADKTVMMLEQRPEVCVKCVEEMEAKLKLEQEREAAKLAEQETKLKSLSGATNEISVAQNQPAKKTAPLVANKGKASAPEAGSVLADNTVTTNAEVIFIEQTGPQQIKVAPRVLDAPTTFLIDTMMRDVVRYGTGRRALALRRKDLAGKTGTTNDQRDAWFSGFNRNVVTITWVGFDNPRSLGSRETGAIAALPMWTAYMGQALKGVPEAPLEQPASIV</sequence>
<dbReference type="Pfam" id="PF00912">
    <property type="entry name" value="Transgly"/>
    <property type="match status" value="1"/>
</dbReference>
<dbReference type="GO" id="GO:0009002">
    <property type="term" value="F:serine-type D-Ala-D-Ala carboxypeptidase activity"/>
    <property type="evidence" value="ECO:0007669"/>
    <property type="project" value="UniProtKB-EC"/>
</dbReference>
<dbReference type="Gene3D" id="3.40.710.10">
    <property type="entry name" value="DD-peptidase/beta-lactamase superfamily"/>
    <property type="match status" value="3"/>
</dbReference>
<dbReference type="SUPFAM" id="SSF56601">
    <property type="entry name" value="beta-lactamase/transpeptidase-like"/>
    <property type="match status" value="1"/>
</dbReference>
<gene>
    <name evidence="27" type="ORF">MNBD_GAMMA23-491</name>
</gene>
<evidence type="ECO:0000259" key="25">
    <source>
        <dbReference type="Pfam" id="PF00912"/>
    </source>
</evidence>
<comment type="subcellular location">
    <subcellularLocation>
        <location evidence="1">Cell inner membrane</location>
        <topology evidence="1">Single-pass type II membrane protein</topology>
    </subcellularLocation>
</comment>
<evidence type="ECO:0000259" key="24">
    <source>
        <dbReference type="Pfam" id="PF00905"/>
    </source>
</evidence>
<evidence type="ECO:0000256" key="9">
    <source>
        <dbReference type="ARBA" id="ARBA00022679"/>
    </source>
</evidence>
<dbReference type="AlphaFoldDB" id="A0A3B1A624"/>
<keyword evidence="18" id="KW-0511">Multifunctional enzyme</keyword>
<keyword evidence="8 27" id="KW-0328">Glycosyltransferase</keyword>
<evidence type="ECO:0000313" key="27">
    <source>
        <dbReference type="EMBL" id="VAW95192.1"/>
    </source>
</evidence>
<dbReference type="Pfam" id="PF17092">
    <property type="entry name" value="PCB_OB"/>
    <property type="match status" value="1"/>
</dbReference>
<dbReference type="InterPro" id="IPR001460">
    <property type="entry name" value="PCN-bd_Tpept"/>
</dbReference>
<dbReference type="Gene3D" id="1.10.3810.10">
    <property type="entry name" value="Biosynthetic peptidoglycan transglycosylase-like"/>
    <property type="match status" value="1"/>
</dbReference>
<keyword evidence="15 23" id="KW-1133">Transmembrane helix</keyword>
<keyword evidence="4" id="KW-1003">Cell membrane</keyword>
<reference evidence="27" key="1">
    <citation type="submission" date="2018-06" db="EMBL/GenBank/DDBJ databases">
        <authorList>
            <person name="Zhirakovskaya E."/>
        </authorList>
    </citation>
    <scope>NUCLEOTIDE SEQUENCE</scope>
</reference>
<evidence type="ECO:0000256" key="15">
    <source>
        <dbReference type="ARBA" id="ARBA00022989"/>
    </source>
</evidence>
<feature type="non-terminal residue" evidence="27">
    <location>
        <position position="822"/>
    </location>
</feature>
<comment type="catalytic activity">
    <reaction evidence="22">
        <text>[GlcNAc-(1-&gt;4)-Mur2Ac(oyl-L-Ala-gamma-D-Glu-L-Lys-D-Ala-D-Ala)](n)-di-trans,octa-cis-undecaprenyl diphosphate + beta-D-GlcNAc-(1-&gt;4)-Mur2Ac(oyl-L-Ala-gamma-D-Glu-L-Lys-D-Ala-D-Ala)-di-trans,octa-cis-undecaprenyl diphosphate = [GlcNAc-(1-&gt;4)-Mur2Ac(oyl-L-Ala-gamma-D-Glu-L-Lys-D-Ala-D-Ala)](n+1)-di-trans,octa-cis-undecaprenyl diphosphate + di-trans,octa-cis-undecaprenyl diphosphate + H(+)</text>
        <dbReference type="Rhea" id="RHEA:23708"/>
        <dbReference type="Rhea" id="RHEA-COMP:9602"/>
        <dbReference type="Rhea" id="RHEA-COMP:9603"/>
        <dbReference type="ChEBI" id="CHEBI:15378"/>
        <dbReference type="ChEBI" id="CHEBI:58405"/>
        <dbReference type="ChEBI" id="CHEBI:60033"/>
        <dbReference type="ChEBI" id="CHEBI:78435"/>
        <dbReference type="EC" id="2.4.99.28"/>
    </reaction>
</comment>
<evidence type="ECO:0000256" key="3">
    <source>
        <dbReference type="ARBA" id="ARBA00018638"/>
    </source>
</evidence>
<keyword evidence="13" id="KW-0735">Signal-anchor</keyword>
<feature type="domain" description="Glycosyl transferase family 51" evidence="25">
    <location>
        <begin position="62"/>
        <end position="234"/>
    </location>
</feature>
<dbReference type="InterPro" id="IPR031376">
    <property type="entry name" value="PCB_OB"/>
</dbReference>
<keyword evidence="19" id="KW-0961">Cell wall biogenesis/degradation</keyword>
<dbReference type="EC" id="2.4.99.28" evidence="21"/>
<dbReference type="GO" id="GO:0005886">
    <property type="term" value="C:plasma membrane"/>
    <property type="evidence" value="ECO:0007669"/>
    <property type="project" value="UniProtKB-SubCell"/>
</dbReference>
<evidence type="ECO:0000256" key="20">
    <source>
        <dbReference type="ARBA" id="ARBA00034000"/>
    </source>
</evidence>
<keyword evidence="9 27" id="KW-0808">Transferase</keyword>
<dbReference type="InterPro" id="IPR012338">
    <property type="entry name" value="Beta-lactam/transpept-like"/>
</dbReference>
<accession>A0A3B1A624</accession>
<evidence type="ECO:0000256" key="17">
    <source>
        <dbReference type="ARBA" id="ARBA00023251"/>
    </source>
</evidence>
<dbReference type="GO" id="GO:0008360">
    <property type="term" value="P:regulation of cell shape"/>
    <property type="evidence" value="ECO:0007669"/>
    <property type="project" value="UniProtKB-KW"/>
</dbReference>
<feature type="domain" description="Penicillin-binding protein OB-like" evidence="26">
    <location>
        <begin position="321"/>
        <end position="432"/>
    </location>
</feature>
<evidence type="ECO:0000256" key="14">
    <source>
        <dbReference type="ARBA" id="ARBA00022984"/>
    </source>
</evidence>
<dbReference type="GO" id="GO:0071555">
    <property type="term" value="P:cell wall organization"/>
    <property type="evidence" value="ECO:0007669"/>
    <property type="project" value="UniProtKB-KW"/>
</dbReference>
<evidence type="ECO:0000256" key="13">
    <source>
        <dbReference type="ARBA" id="ARBA00022968"/>
    </source>
</evidence>
<keyword evidence="5" id="KW-0997">Cell inner membrane</keyword>
<keyword evidence="12" id="KW-0133">Cell shape</keyword>
<protein>
    <recommendedName>
        <fullName evidence="3">Penicillin-binding protein 1A</fullName>
        <ecNumber evidence="21">2.4.99.28</ecNumber>
        <ecNumber evidence="2">3.4.16.4</ecNumber>
    </recommendedName>
</protein>
<evidence type="ECO:0000256" key="12">
    <source>
        <dbReference type="ARBA" id="ARBA00022960"/>
    </source>
</evidence>
<dbReference type="GO" id="GO:0008955">
    <property type="term" value="F:peptidoglycan glycosyltransferase activity"/>
    <property type="evidence" value="ECO:0007669"/>
    <property type="project" value="UniProtKB-EC"/>
</dbReference>
<keyword evidence="6" id="KW-0121">Carboxypeptidase</keyword>
<feature type="domain" description="Penicillin-binding protein transpeptidase" evidence="24">
    <location>
        <begin position="434"/>
        <end position="645"/>
    </location>
</feature>
<evidence type="ECO:0000256" key="2">
    <source>
        <dbReference type="ARBA" id="ARBA00012448"/>
    </source>
</evidence>
<keyword evidence="10 23" id="KW-0812">Transmembrane</keyword>
<keyword evidence="16 23" id="KW-0472">Membrane</keyword>
<evidence type="ECO:0000256" key="1">
    <source>
        <dbReference type="ARBA" id="ARBA00004249"/>
    </source>
</evidence>
<dbReference type="EC" id="3.4.16.4" evidence="2"/>
<name>A0A3B1A624_9ZZZZ</name>
<dbReference type="InterPro" id="IPR001264">
    <property type="entry name" value="Glyco_trans_51"/>
</dbReference>
<dbReference type="InterPro" id="IPR036950">
    <property type="entry name" value="PBP_transglycosylase"/>
</dbReference>
<evidence type="ECO:0000256" key="5">
    <source>
        <dbReference type="ARBA" id="ARBA00022519"/>
    </source>
</evidence>
<evidence type="ECO:0000256" key="8">
    <source>
        <dbReference type="ARBA" id="ARBA00022676"/>
    </source>
</evidence>
<evidence type="ECO:0000256" key="6">
    <source>
        <dbReference type="ARBA" id="ARBA00022645"/>
    </source>
</evidence>
<evidence type="ECO:0000256" key="19">
    <source>
        <dbReference type="ARBA" id="ARBA00023316"/>
    </source>
</evidence>
<keyword evidence="17" id="KW-0046">Antibiotic resistance</keyword>
<keyword evidence="7" id="KW-0645">Protease</keyword>
<evidence type="ECO:0000256" key="4">
    <source>
        <dbReference type="ARBA" id="ARBA00022475"/>
    </source>
</evidence>
<dbReference type="GO" id="GO:0009252">
    <property type="term" value="P:peptidoglycan biosynthetic process"/>
    <property type="evidence" value="ECO:0007669"/>
    <property type="project" value="UniProtKB-KW"/>
</dbReference>
<keyword evidence="14" id="KW-0573">Peptidoglycan synthesis</keyword>
<dbReference type="SUPFAM" id="SSF53955">
    <property type="entry name" value="Lysozyme-like"/>
    <property type="match status" value="1"/>
</dbReference>
<dbReference type="Pfam" id="PF00905">
    <property type="entry name" value="Transpeptidase"/>
    <property type="match status" value="1"/>
</dbReference>
<dbReference type="GO" id="GO:0008658">
    <property type="term" value="F:penicillin binding"/>
    <property type="evidence" value="ECO:0007669"/>
    <property type="project" value="InterPro"/>
</dbReference>
<dbReference type="PANTHER" id="PTHR32282:SF27">
    <property type="entry name" value="PENICILLIN-BINDING PROTEIN 1A"/>
    <property type="match status" value="1"/>
</dbReference>
<evidence type="ECO:0000256" key="10">
    <source>
        <dbReference type="ARBA" id="ARBA00022692"/>
    </source>
</evidence>
<dbReference type="FunFam" id="1.10.3810.10:FF:000003">
    <property type="entry name" value="Penicillin-binding protein 1a"/>
    <property type="match status" value="1"/>
</dbReference>
<evidence type="ECO:0000259" key="26">
    <source>
        <dbReference type="Pfam" id="PF17092"/>
    </source>
</evidence>
<dbReference type="GO" id="GO:0006508">
    <property type="term" value="P:proteolysis"/>
    <property type="evidence" value="ECO:0007669"/>
    <property type="project" value="UniProtKB-KW"/>
</dbReference>
<evidence type="ECO:0000256" key="11">
    <source>
        <dbReference type="ARBA" id="ARBA00022801"/>
    </source>
</evidence>
<dbReference type="EMBL" id="UOFT01000042">
    <property type="protein sequence ID" value="VAW95192.1"/>
    <property type="molecule type" value="Genomic_DNA"/>
</dbReference>
<dbReference type="InterPro" id="IPR050396">
    <property type="entry name" value="Glycosyltr_51/Transpeptidase"/>
</dbReference>
<evidence type="ECO:0000256" key="16">
    <source>
        <dbReference type="ARBA" id="ARBA00023136"/>
    </source>
</evidence>
<dbReference type="InterPro" id="IPR023346">
    <property type="entry name" value="Lysozyme-like_dom_sf"/>
</dbReference>
<dbReference type="GO" id="GO:0030288">
    <property type="term" value="C:outer membrane-bounded periplasmic space"/>
    <property type="evidence" value="ECO:0007669"/>
    <property type="project" value="TreeGrafter"/>
</dbReference>
<evidence type="ECO:0000256" key="7">
    <source>
        <dbReference type="ARBA" id="ARBA00022670"/>
    </source>
</evidence>
<evidence type="ECO:0000256" key="22">
    <source>
        <dbReference type="ARBA" id="ARBA00049902"/>
    </source>
</evidence>
<proteinExistence type="predicted"/>
<evidence type="ECO:0000256" key="18">
    <source>
        <dbReference type="ARBA" id="ARBA00023268"/>
    </source>
</evidence>
<dbReference type="InterPro" id="IPR012340">
    <property type="entry name" value="NA-bd_OB-fold"/>
</dbReference>
<comment type="catalytic activity">
    <reaction evidence="20">
        <text>Preferential cleavage: (Ac)2-L-Lys-D-Ala-|-D-Ala. Also transpeptidation of peptidyl-alanyl moieties that are N-acyl substituents of D-alanine.</text>
        <dbReference type="EC" id="3.4.16.4"/>
    </reaction>
</comment>
<organism evidence="27">
    <name type="scientific">hydrothermal vent metagenome</name>
    <dbReference type="NCBI Taxonomy" id="652676"/>
    <lineage>
        <taxon>unclassified sequences</taxon>
        <taxon>metagenomes</taxon>
        <taxon>ecological metagenomes</taxon>
    </lineage>
</organism>
<keyword evidence="11" id="KW-0378">Hydrolase</keyword>
<dbReference type="PANTHER" id="PTHR32282">
    <property type="entry name" value="BINDING PROTEIN TRANSPEPTIDASE, PUTATIVE-RELATED"/>
    <property type="match status" value="1"/>
</dbReference>
<dbReference type="Gene3D" id="2.40.50.140">
    <property type="entry name" value="Nucleic acid-binding proteins"/>
    <property type="match status" value="1"/>
</dbReference>